<protein>
    <submittedName>
        <fullName evidence="1">Uncharacterized protein</fullName>
    </submittedName>
</protein>
<dbReference type="Proteomes" id="UP000092154">
    <property type="component" value="Unassembled WGS sequence"/>
</dbReference>
<dbReference type="OrthoDB" id="2747524at2759"/>
<proteinExistence type="predicted"/>
<organism evidence="1 2">
    <name type="scientific">Rhizopogon vinicolor AM-OR11-026</name>
    <dbReference type="NCBI Taxonomy" id="1314800"/>
    <lineage>
        <taxon>Eukaryota</taxon>
        <taxon>Fungi</taxon>
        <taxon>Dikarya</taxon>
        <taxon>Basidiomycota</taxon>
        <taxon>Agaricomycotina</taxon>
        <taxon>Agaricomycetes</taxon>
        <taxon>Agaricomycetidae</taxon>
        <taxon>Boletales</taxon>
        <taxon>Suillineae</taxon>
        <taxon>Rhizopogonaceae</taxon>
        <taxon>Rhizopogon</taxon>
    </lineage>
</organism>
<reference evidence="1 2" key="1">
    <citation type="submission" date="2016-06" db="EMBL/GenBank/DDBJ databases">
        <title>Comparative genomics of the ectomycorrhizal sister species Rhizopogon vinicolor and Rhizopogon vesiculosus (Basidiomycota: Boletales) reveals a divergence of the mating type B locus.</title>
        <authorList>
            <consortium name="DOE Joint Genome Institute"/>
            <person name="Mujic A.B."/>
            <person name="Kuo A."/>
            <person name="Tritt A."/>
            <person name="Lipzen A."/>
            <person name="Chen C."/>
            <person name="Johnson J."/>
            <person name="Sharma A."/>
            <person name="Barry K."/>
            <person name="Grigoriev I.V."/>
            <person name="Spatafora J.W."/>
        </authorList>
    </citation>
    <scope>NUCLEOTIDE SEQUENCE [LARGE SCALE GENOMIC DNA]</scope>
    <source>
        <strain evidence="1 2">AM-OR11-026</strain>
    </source>
</reference>
<keyword evidence="2" id="KW-1185">Reference proteome</keyword>
<dbReference type="SUPFAM" id="SSF52047">
    <property type="entry name" value="RNI-like"/>
    <property type="match status" value="1"/>
</dbReference>
<dbReference type="EMBL" id="KV448353">
    <property type="protein sequence ID" value="OAX37421.1"/>
    <property type="molecule type" value="Genomic_DNA"/>
</dbReference>
<name>A0A1B7MXY9_9AGAM</name>
<dbReference type="AlphaFoldDB" id="A0A1B7MXY9"/>
<dbReference type="InParanoid" id="A0A1B7MXY9"/>
<accession>A0A1B7MXY9</accession>
<dbReference type="STRING" id="1314800.A0A1B7MXY9"/>
<gene>
    <name evidence="1" type="ORF">K503DRAFT_801258</name>
</gene>
<dbReference type="InterPro" id="IPR032675">
    <property type="entry name" value="LRR_dom_sf"/>
</dbReference>
<dbReference type="Gene3D" id="3.80.10.10">
    <property type="entry name" value="Ribonuclease Inhibitor"/>
    <property type="match status" value="1"/>
</dbReference>
<evidence type="ECO:0000313" key="2">
    <source>
        <dbReference type="Proteomes" id="UP000092154"/>
    </source>
</evidence>
<sequence>MSILNADITHILINDLLPTNGGPPSELLSFASTSRSFRDSCLPYLFSEVRWPHKSKADKESGLHFFPEGLWPYIRHFRLEWFDEWTEPTRLKWGVLDKDGHYVPRDLVKFASAIESMPKLSKVTLSCPFVVPRSFFQSLGLSQSLNAITFIDTPLTGIGSISPVKLKHISLAPVGQTLRIGDGPTEPRFSDIPYFMRDWRRKYLSQAHWRQVVETQASAQFIRTHAPHLTRLELSGNLCSLSALSGIDWPLLETFVLTGRVPVTQSYESPAHVQLFNALARMESLQDLRLLFAQSRSQEFHVLGRDDPPDPAHTAKLATLTNFAISNACKLDGVFNHMSSLERLAILAIEDLPRWPIALAQAEVDRVLADVAASGCGLTHLRIIVEDKLTPEVCCSITANCHHLQTLEIERCGYHDGKSVSSWVRVSLRPDTFSLLILRLIFWHVWSLQQEFLAALSPLSALQDLRICMQFPEYDDVDELESWRTVRKECAKALAKGLKRLGKVGFEYRKRAGTHRYQDAWLDFQISRRNGGVVELCQLPAMWYRFPEVWESSRSPF</sequence>
<evidence type="ECO:0000313" key="1">
    <source>
        <dbReference type="EMBL" id="OAX37421.1"/>
    </source>
</evidence>